<gene>
    <name evidence="2" type="ORF">DBT_0583</name>
</gene>
<dbReference type="Proteomes" id="UP000093080">
    <property type="component" value="Unassembled WGS sequence"/>
</dbReference>
<organism evidence="2 3">
    <name type="scientific">Dissulfuribacter thermophilus</name>
    <dbReference type="NCBI Taxonomy" id="1156395"/>
    <lineage>
        <taxon>Bacteria</taxon>
        <taxon>Pseudomonadati</taxon>
        <taxon>Thermodesulfobacteriota</taxon>
        <taxon>Dissulfuribacteria</taxon>
        <taxon>Dissulfuribacterales</taxon>
        <taxon>Dissulfuribacteraceae</taxon>
        <taxon>Dissulfuribacter</taxon>
    </lineage>
</organism>
<sequence>MKEIKIRKIHRILGVALSIFLGLQAITGLYLSVRNWNNISKKEKVSIPVEHVHAEHDALSPVFESLIGVVHRGGGWYGLAYRMVVGLGIIGLSFSGLVIFFQSRSRLKNH</sequence>
<proteinExistence type="predicted"/>
<reference evidence="2 3" key="1">
    <citation type="submission" date="2016-06" db="EMBL/GenBank/DDBJ databases">
        <title>Respiratory ammonification of nitrate coupled to the oxidation of elemental sulfur in deep-sea autotrophic thermophilic bacteria.</title>
        <authorList>
            <person name="Slobodkina G.B."/>
            <person name="Mardanov A.V."/>
            <person name="Ravin N.V."/>
            <person name="Frolova A.A."/>
            <person name="Viryasiv M.B."/>
            <person name="Chernyh N.A."/>
            <person name="Bonch-Osmolovskaya E.A."/>
            <person name="Slobodkin A.I."/>
        </authorList>
    </citation>
    <scope>NUCLEOTIDE SEQUENCE [LARGE SCALE GENOMIC DNA]</scope>
    <source>
        <strain evidence="2 3">S69</strain>
    </source>
</reference>
<feature type="transmembrane region" description="Helical" evidence="1">
    <location>
        <begin position="12"/>
        <end position="33"/>
    </location>
</feature>
<dbReference type="AlphaFoldDB" id="A0A1B9F8L4"/>
<keyword evidence="1" id="KW-0472">Membrane</keyword>
<feature type="transmembrane region" description="Helical" evidence="1">
    <location>
        <begin position="79"/>
        <end position="101"/>
    </location>
</feature>
<keyword evidence="1" id="KW-0812">Transmembrane</keyword>
<protein>
    <submittedName>
        <fullName evidence="2">Uncharacterized protein</fullName>
    </submittedName>
</protein>
<evidence type="ECO:0000256" key="1">
    <source>
        <dbReference type="SAM" id="Phobius"/>
    </source>
</evidence>
<evidence type="ECO:0000313" key="2">
    <source>
        <dbReference type="EMBL" id="OCC16121.1"/>
    </source>
</evidence>
<keyword evidence="3" id="KW-1185">Reference proteome</keyword>
<comment type="caution">
    <text evidence="2">The sequence shown here is derived from an EMBL/GenBank/DDBJ whole genome shotgun (WGS) entry which is preliminary data.</text>
</comment>
<evidence type="ECO:0000313" key="3">
    <source>
        <dbReference type="Proteomes" id="UP000093080"/>
    </source>
</evidence>
<name>A0A1B9F8L4_9BACT</name>
<accession>A0A1B9F8L4</accession>
<dbReference type="RefSeq" id="WP_067616192.1">
    <property type="nucleotide sequence ID" value="NZ_MAGO01000002.1"/>
</dbReference>
<keyword evidence="1" id="KW-1133">Transmembrane helix</keyword>
<dbReference type="EMBL" id="MAGO01000002">
    <property type="protein sequence ID" value="OCC16121.1"/>
    <property type="molecule type" value="Genomic_DNA"/>
</dbReference>